<dbReference type="AlphaFoldDB" id="A0A9N7P149"/>
<evidence type="ECO:0000313" key="6">
    <source>
        <dbReference type="Proteomes" id="UP001153555"/>
    </source>
</evidence>
<dbReference type="InterPro" id="IPR005516">
    <property type="entry name" value="Remorin_C"/>
</dbReference>
<protein>
    <submittedName>
        <fullName evidence="5">Remorin family protein</fullName>
    </submittedName>
</protein>
<dbReference type="Pfam" id="PF03763">
    <property type="entry name" value="Remorin_C"/>
    <property type="match status" value="1"/>
</dbReference>
<evidence type="ECO:0000256" key="2">
    <source>
        <dbReference type="SAM" id="Coils"/>
    </source>
</evidence>
<name>A0A9N7P149_STRHE</name>
<dbReference type="EMBL" id="CACSLK010034002">
    <property type="protein sequence ID" value="CAA0840654.1"/>
    <property type="molecule type" value="Genomic_DNA"/>
</dbReference>
<dbReference type="PANTHER" id="PTHR31471:SF5">
    <property type="entry name" value="GB|AAD39278.1"/>
    <property type="match status" value="1"/>
</dbReference>
<organism evidence="5 6">
    <name type="scientific">Striga hermonthica</name>
    <name type="common">Purple witchweed</name>
    <name type="synonym">Buchnera hermonthica</name>
    <dbReference type="NCBI Taxonomy" id="68872"/>
    <lineage>
        <taxon>Eukaryota</taxon>
        <taxon>Viridiplantae</taxon>
        <taxon>Streptophyta</taxon>
        <taxon>Embryophyta</taxon>
        <taxon>Tracheophyta</taxon>
        <taxon>Spermatophyta</taxon>
        <taxon>Magnoliopsida</taxon>
        <taxon>eudicotyledons</taxon>
        <taxon>Gunneridae</taxon>
        <taxon>Pentapetalae</taxon>
        <taxon>asterids</taxon>
        <taxon>lamiids</taxon>
        <taxon>Lamiales</taxon>
        <taxon>Orobanchaceae</taxon>
        <taxon>Buchnereae</taxon>
        <taxon>Striga</taxon>
    </lineage>
</organism>
<dbReference type="PANTHER" id="PTHR31471">
    <property type="entry name" value="OS02G0116800 PROTEIN"/>
    <property type="match status" value="1"/>
</dbReference>
<feature type="coiled-coil region" evidence="2">
    <location>
        <begin position="50"/>
        <end position="89"/>
    </location>
</feature>
<dbReference type="OrthoDB" id="775261at2759"/>
<feature type="domain" description="Remorin C-terminal" evidence="4">
    <location>
        <begin position="38"/>
        <end position="140"/>
    </location>
</feature>
<proteinExistence type="inferred from homology"/>
<feature type="region of interest" description="Disordered" evidence="3">
    <location>
        <begin position="1"/>
        <end position="39"/>
    </location>
</feature>
<sequence length="146" mass="17031">MPSATETTTGKNPSIGRPTSILPEDHRLNPASTGLGSSEAKAYAWEKGQIEKIRKRYEKMQSEIIAWENEKKLTEKHEMERKKEELEQRKSTNLKHYYNKIARIDHIARGAKAQLEEKRKHEEFIVKEKARKIRSTGKTPFNCFCF</sequence>
<dbReference type="Proteomes" id="UP001153555">
    <property type="component" value="Unassembled WGS sequence"/>
</dbReference>
<keyword evidence="2" id="KW-0175">Coiled coil</keyword>
<comment type="similarity">
    <text evidence="1">Belongs to the remorin family.</text>
</comment>
<reference evidence="5" key="1">
    <citation type="submission" date="2019-12" db="EMBL/GenBank/DDBJ databases">
        <authorList>
            <person name="Scholes J."/>
        </authorList>
    </citation>
    <scope>NUCLEOTIDE SEQUENCE</scope>
</reference>
<feature type="compositionally biased region" description="Polar residues" evidence="3">
    <location>
        <begin position="1"/>
        <end position="12"/>
    </location>
</feature>
<gene>
    <name evidence="5" type="ORF">SHERM_06696</name>
</gene>
<keyword evidence="6" id="KW-1185">Reference proteome</keyword>
<accession>A0A9N7P149</accession>
<evidence type="ECO:0000256" key="3">
    <source>
        <dbReference type="SAM" id="MobiDB-lite"/>
    </source>
</evidence>
<evidence type="ECO:0000259" key="4">
    <source>
        <dbReference type="Pfam" id="PF03763"/>
    </source>
</evidence>
<comment type="caution">
    <text evidence="5">The sequence shown here is derived from an EMBL/GenBank/DDBJ whole genome shotgun (WGS) entry which is preliminary data.</text>
</comment>
<evidence type="ECO:0000256" key="1">
    <source>
        <dbReference type="ARBA" id="ARBA00005711"/>
    </source>
</evidence>
<evidence type="ECO:0000313" key="5">
    <source>
        <dbReference type="EMBL" id="CAA0840654.1"/>
    </source>
</evidence>